<sequence length="198" mass="21330">MIRADEDTRVPLFKGTTIVSVRRGDRVALGGDGQITLGTMIVKARSRKVRSLYQGRVLAGFAGSTADALTLFERFESMLESHQGHVGRASVALAKDWRTDRSLRRLEALLAVASKEATYLISGAGDVIEPEEGLLSIGSGSSYALASARVLLKHTTLTPEEIVRESLSVAADLDIYTNHEMTVLSLPSGERERSGGES</sequence>
<accession>A0A059XN59</accession>
<dbReference type="GO" id="GO:0009376">
    <property type="term" value="C:HslUV protease complex"/>
    <property type="evidence" value="ECO:0007669"/>
    <property type="project" value="InterPro"/>
</dbReference>
<comment type="subcellular location">
    <subcellularLocation>
        <location evidence="1">Cytoplasm</location>
    </subcellularLocation>
</comment>
<evidence type="ECO:0000256" key="2">
    <source>
        <dbReference type="ARBA" id="ARBA00006053"/>
    </source>
</evidence>
<keyword evidence="5" id="KW-0645">Protease</keyword>
<protein>
    <submittedName>
        <fullName evidence="10">Peptidase</fullName>
    </submittedName>
</protein>
<dbReference type="RefSeq" id="WP_014960052.1">
    <property type="nucleotide sequence ID" value="NZ_CP007243.1"/>
</dbReference>
<dbReference type="GO" id="GO:0005839">
    <property type="term" value="C:proteasome core complex"/>
    <property type="evidence" value="ECO:0007669"/>
    <property type="project" value="InterPro"/>
</dbReference>
<keyword evidence="4" id="KW-0021">Allosteric enzyme</keyword>
<reference evidence="11" key="1">
    <citation type="submission" date="2014-02" db="EMBL/GenBank/DDBJ databases">
        <title>Complete genome sequence and comparative genomic analysis of the nitrogen-fixing bacterium Leptospirillum ferriphilum YSK.</title>
        <authorList>
            <person name="Guo X."/>
            <person name="Yin H."/>
            <person name="Liang Y."/>
            <person name="Hu Q."/>
            <person name="Ma L."/>
            <person name="Xiao Y."/>
            <person name="Zhang X."/>
            <person name="Qiu G."/>
            <person name="Liu X."/>
        </authorList>
    </citation>
    <scope>NUCLEOTIDE SEQUENCE [LARGE SCALE GENOMIC DNA]</scope>
    <source>
        <strain evidence="11">YSK</strain>
    </source>
</reference>
<dbReference type="CDD" id="cd01913">
    <property type="entry name" value="protease_HslV"/>
    <property type="match status" value="1"/>
</dbReference>
<dbReference type="PANTHER" id="PTHR32194:SF0">
    <property type="entry name" value="ATP-DEPENDENT PROTEASE SUBUNIT HSLV"/>
    <property type="match status" value="1"/>
</dbReference>
<dbReference type="GO" id="GO:0004298">
    <property type="term" value="F:threonine-type endopeptidase activity"/>
    <property type="evidence" value="ECO:0007669"/>
    <property type="project" value="UniProtKB-KW"/>
</dbReference>
<keyword evidence="7" id="KW-0479">Metal-binding</keyword>
<reference evidence="10 11" key="2">
    <citation type="journal article" date="2015" name="Biomed. Res. Int.">
        <title>Effects of Arsenite Resistance on the Growth and Functional Gene Expression of Leptospirillum ferriphilum and Acidithiobacillus thiooxidans in Pure Culture and Coculture.</title>
        <authorList>
            <person name="Jiang H."/>
            <person name="Liang Y."/>
            <person name="Yin H."/>
            <person name="Xiao Y."/>
            <person name="Guo X."/>
            <person name="Xu Y."/>
            <person name="Hu Q."/>
            <person name="Liu H."/>
            <person name="Liu X."/>
        </authorList>
    </citation>
    <scope>NUCLEOTIDE SEQUENCE [LARGE SCALE GENOMIC DNA]</scope>
    <source>
        <strain evidence="10 11">YSK</strain>
    </source>
</reference>
<dbReference type="EMBL" id="CP007243">
    <property type="protein sequence ID" value="AIA29979.1"/>
    <property type="molecule type" value="Genomic_DNA"/>
</dbReference>
<dbReference type="Proteomes" id="UP000027059">
    <property type="component" value="Chromosome"/>
</dbReference>
<evidence type="ECO:0000313" key="10">
    <source>
        <dbReference type="EMBL" id="AIA29979.1"/>
    </source>
</evidence>
<gene>
    <name evidence="10" type="ORF">Y981_01525</name>
</gene>
<dbReference type="PANTHER" id="PTHR32194">
    <property type="entry name" value="METALLOPROTEASE TLDD"/>
    <property type="match status" value="1"/>
</dbReference>
<evidence type="ECO:0000256" key="5">
    <source>
        <dbReference type="ARBA" id="ARBA00022670"/>
    </source>
</evidence>
<evidence type="ECO:0000256" key="3">
    <source>
        <dbReference type="ARBA" id="ARBA00022490"/>
    </source>
</evidence>
<keyword evidence="8" id="KW-0378">Hydrolase</keyword>
<evidence type="ECO:0000256" key="7">
    <source>
        <dbReference type="ARBA" id="ARBA00022723"/>
    </source>
</evidence>
<dbReference type="InterPro" id="IPR022281">
    <property type="entry name" value="ATP-dep_Prtase_HsIV_su"/>
</dbReference>
<dbReference type="InterPro" id="IPR001353">
    <property type="entry name" value="Proteasome_sua/b"/>
</dbReference>
<evidence type="ECO:0000256" key="8">
    <source>
        <dbReference type="ARBA" id="ARBA00022801"/>
    </source>
</evidence>
<evidence type="ECO:0000256" key="4">
    <source>
        <dbReference type="ARBA" id="ARBA00022533"/>
    </source>
</evidence>
<keyword evidence="6" id="KW-0888">Threonine protease</keyword>
<evidence type="ECO:0000313" key="11">
    <source>
        <dbReference type="Proteomes" id="UP000027059"/>
    </source>
</evidence>
<keyword evidence="11" id="KW-1185">Reference proteome</keyword>
<dbReference type="Gene3D" id="3.60.20.10">
    <property type="entry name" value="Glutamine Phosphoribosylpyrophosphate, subunit 1, domain 1"/>
    <property type="match status" value="1"/>
</dbReference>
<comment type="similarity">
    <text evidence="2">Belongs to the peptidase T1B family. HslV subfamily.</text>
</comment>
<dbReference type="InterPro" id="IPR029055">
    <property type="entry name" value="Ntn_hydrolases_N"/>
</dbReference>
<dbReference type="Pfam" id="PF00227">
    <property type="entry name" value="Proteasome"/>
    <property type="match status" value="1"/>
</dbReference>
<evidence type="ECO:0000256" key="1">
    <source>
        <dbReference type="ARBA" id="ARBA00004496"/>
    </source>
</evidence>
<dbReference type="AlphaFoldDB" id="A0A059XN59"/>
<dbReference type="GO" id="GO:0051603">
    <property type="term" value="P:proteolysis involved in protein catabolic process"/>
    <property type="evidence" value="ECO:0007669"/>
    <property type="project" value="InterPro"/>
</dbReference>
<dbReference type="HOGENOM" id="CLU_093872_1_0_0"/>
<dbReference type="MEROPS" id="T01.007"/>
<dbReference type="SUPFAM" id="SSF56235">
    <property type="entry name" value="N-terminal nucleophile aminohydrolases (Ntn hydrolases)"/>
    <property type="match status" value="1"/>
</dbReference>
<keyword evidence="3" id="KW-0963">Cytoplasm</keyword>
<proteinExistence type="inferred from homology"/>
<keyword evidence="9" id="KW-0915">Sodium</keyword>
<dbReference type="OrthoDB" id="9804884at2"/>
<evidence type="ECO:0000256" key="6">
    <source>
        <dbReference type="ARBA" id="ARBA00022698"/>
    </source>
</evidence>
<dbReference type="KEGG" id="lfp:Y981_01525"/>
<dbReference type="GO" id="GO:0046872">
    <property type="term" value="F:metal ion binding"/>
    <property type="evidence" value="ECO:0007669"/>
    <property type="project" value="UniProtKB-KW"/>
</dbReference>
<organism evidence="10 11">
    <name type="scientific">Leptospirillum ferriphilum YSK</name>
    <dbReference type="NCBI Taxonomy" id="1441628"/>
    <lineage>
        <taxon>Bacteria</taxon>
        <taxon>Pseudomonadati</taxon>
        <taxon>Nitrospirota</taxon>
        <taxon>Nitrospiria</taxon>
        <taxon>Nitrospirales</taxon>
        <taxon>Nitrospiraceae</taxon>
        <taxon>Leptospirillum</taxon>
    </lineage>
</organism>
<dbReference type="NCBIfam" id="NF003964">
    <property type="entry name" value="PRK05456.1"/>
    <property type="match status" value="1"/>
</dbReference>
<dbReference type="NCBIfam" id="TIGR03692">
    <property type="entry name" value="ATP_dep_HslV"/>
    <property type="match status" value="1"/>
</dbReference>
<evidence type="ECO:0000256" key="9">
    <source>
        <dbReference type="ARBA" id="ARBA00023053"/>
    </source>
</evidence>
<dbReference type="InterPro" id="IPR023333">
    <property type="entry name" value="Proteasome_suB-type"/>
</dbReference>
<name>A0A059XN59_9BACT</name>
<dbReference type="PROSITE" id="PS51476">
    <property type="entry name" value="PROTEASOME_BETA_2"/>
    <property type="match status" value="1"/>
</dbReference>